<dbReference type="Proteomes" id="UP000006462">
    <property type="component" value="Unassembled WGS sequence"/>
</dbReference>
<gene>
    <name evidence="1" type="ORF">HMPREF7215_2582</name>
</gene>
<organism evidence="1 2">
    <name type="scientific">Pyramidobacter piscolens W5455</name>
    <dbReference type="NCBI Taxonomy" id="352165"/>
    <lineage>
        <taxon>Bacteria</taxon>
        <taxon>Thermotogati</taxon>
        <taxon>Synergistota</taxon>
        <taxon>Synergistia</taxon>
        <taxon>Synergistales</taxon>
        <taxon>Dethiosulfovibrionaceae</taxon>
        <taxon>Pyramidobacter</taxon>
    </lineage>
</organism>
<accession>A0ABM9ZS37</accession>
<evidence type="ECO:0000313" key="2">
    <source>
        <dbReference type="Proteomes" id="UP000006462"/>
    </source>
</evidence>
<dbReference type="RefSeq" id="WP_009165773.1">
    <property type="nucleotide sequence ID" value="NZ_ADFP01000121.1"/>
</dbReference>
<reference evidence="1 2" key="1">
    <citation type="submission" date="2009-12" db="EMBL/GenBank/DDBJ databases">
        <authorList>
            <person name="Shrivastava S."/>
            <person name="Madupu R."/>
            <person name="Durkin A.S."/>
            <person name="Torralba M."/>
            <person name="Methe B."/>
            <person name="Sutton G.G."/>
            <person name="Strausberg R.L."/>
            <person name="Nelson K.E."/>
        </authorList>
    </citation>
    <scope>NUCLEOTIDE SEQUENCE [LARGE SCALE GENOMIC DNA]</scope>
    <source>
        <strain evidence="1 2">W5455</strain>
    </source>
</reference>
<sequence>MRCEVRLSSYTDWVGETVRCLRDGQSVAIIPDDAETPNWGYREILNLGLGLYHLDRSCPEWRNSVSFGEIKCDEEAVLNLYRSMTGGAAHGA</sequence>
<proteinExistence type="predicted"/>
<protein>
    <submittedName>
        <fullName evidence="1">Uncharacterized protein</fullName>
    </submittedName>
</protein>
<dbReference type="EMBL" id="ADFP01000121">
    <property type="protein sequence ID" value="EFB89768.1"/>
    <property type="molecule type" value="Genomic_DNA"/>
</dbReference>
<name>A0ABM9ZS37_9BACT</name>
<keyword evidence="2" id="KW-1185">Reference proteome</keyword>
<comment type="caution">
    <text evidence="1">The sequence shown here is derived from an EMBL/GenBank/DDBJ whole genome shotgun (WGS) entry which is preliminary data.</text>
</comment>
<evidence type="ECO:0000313" key="1">
    <source>
        <dbReference type="EMBL" id="EFB89768.1"/>
    </source>
</evidence>